<name>A0ABR1UDW2_9PEZI</name>
<dbReference type="PROSITE" id="PS51683">
    <property type="entry name" value="SAM_OMT_II"/>
    <property type="match status" value="1"/>
</dbReference>
<dbReference type="PANTHER" id="PTHR43712:SF8">
    <property type="entry name" value="O-METHYLTRANSFERASE AF390-400"/>
    <property type="match status" value="1"/>
</dbReference>
<dbReference type="Pfam" id="PF00891">
    <property type="entry name" value="Methyltransf_2"/>
    <property type="match status" value="1"/>
</dbReference>
<sequence length="112" mass="12488">MLDAQPVKGARAYYFHAVFHDWPDKTAVQMLRNTVGAMKKGYSRVLINDIALPATGASWAQTTMDVNMMAILSAYERSDAMWTELLANAGLRVIKIWRDGRGNESLIEAELA</sequence>
<comment type="caution">
    <text evidence="5">The sequence shown here is derived from an EMBL/GenBank/DDBJ whole genome shotgun (WGS) entry which is preliminary data.</text>
</comment>
<keyword evidence="2" id="KW-0808">Transferase</keyword>
<gene>
    <name evidence="5" type="ORF">PG996_011028</name>
</gene>
<keyword evidence="3" id="KW-0949">S-adenosyl-L-methionine</keyword>
<evidence type="ECO:0000313" key="5">
    <source>
        <dbReference type="EMBL" id="KAK8057091.1"/>
    </source>
</evidence>
<keyword evidence="1" id="KW-0489">Methyltransferase</keyword>
<evidence type="ECO:0000256" key="1">
    <source>
        <dbReference type="ARBA" id="ARBA00022603"/>
    </source>
</evidence>
<dbReference type="PANTHER" id="PTHR43712">
    <property type="entry name" value="PUTATIVE (AFU_ORTHOLOGUE AFUA_4G14580)-RELATED"/>
    <property type="match status" value="1"/>
</dbReference>
<dbReference type="EMBL" id="JAQQWM010000007">
    <property type="protein sequence ID" value="KAK8057091.1"/>
    <property type="molecule type" value="Genomic_DNA"/>
</dbReference>
<dbReference type="InterPro" id="IPR016461">
    <property type="entry name" value="COMT-like"/>
</dbReference>
<evidence type="ECO:0000256" key="3">
    <source>
        <dbReference type="ARBA" id="ARBA00022691"/>
    </source>
</evidence>
<dbReference type="InterPro" id="IPR029063">
    <property type="entry name" value="SAM-dependent_MTases_sf"/>
</dbReference>
<dbReference type="InterPro" id="IPR001077">
    <property type="entry name" value="COMT_C"/>
</dbReference>
<keyword evidence="6" id="KW-1185">Reference proteome</keyword>
<dbReference type="Gene3D" id="3.40.50.150">
    <property type="entry name" value="Vaccinia Virus protein VP39"/>
    <property type="match status" value="1"/>
</dbReference>
<evidence type="ECO:0000256" key="2">
    <source>
        <dbReference type="ARBA" id="ARBA00022679"/>
    </source>
</evidence>
<dbReference type="SUPFAM" id="SSF53335">
    <property type="entry name" value="S-adenosyl-L-methionine-dependent methyltransferases"/>
    <property type="match status" value="1"/>
</dbReference>
<protein>
    <submittedName>
        <fullName evidence="5">O-methyltransferase</fullName>
    </submittedName>
</protein>
<dbReference type="Proteomes" id="UP001446871">
    <property type="component" value="Unassembled WGS sequence"/>
</dbReference>
<proteinExistence type="predicted"/>
<evidence type="ECO:0000259" key="4">
    <source>
        <dbReference type="Pfam" id="PF00891"/>
    </source>
</evidence>
<feature type="domain" description="O-methyltransferase C-terminal" evidence="4">
    <location>
        <begin position="6"/>
        <end position="91"/>
    </location>
</feature>
<organism evidence="5 6">
    <name type="scientific">Apiospora saccharicola</name>
    <dbReference type="NCBI Taxonomy" id="335842"/>
    <lineage>
        <taxon>Eukaryota</taxon>
        <taxon>Fungi</taxon>
        <taxon>Dikarya</taxon>
        <taxon>Ascomycota</taxon>
        <taxon>Pezizomycotina</taxon>
        <taxon>Sordariomycetes</taxon>
        <taxon>Xylariomycetidae</taxon>
        <taxon>Amphisphaeriales</taxon>
        <taxon>Apiosporaceae</taxon>
        <taxon>Apiospora</taxon>
    </lineage>
</organism>
<reference evidence="5 6" key="1">
    <citation type="submission" date="2023-01" db="EMBL/GenBank/DDBJ databases">
        <title>Analysis of 21 Apiospora genomes using comparative genomics revels a genus with tremendous synthesis potential of carbohydrate active enzymes and secondary metabolites.</title>
        <authorList>
            <person name="Sorensen T."/>
        </authorList>
    </citation>
    <scope>NUCLEOTIDE SEQUENCE [LARGE SCALE GENOMIC DNA]</scope>
    <source>
        <strain evidence="5 6">CBS 83171</strain>
    </source>
</reference>
<accession>A0ABR1UDW2</accession>
<evidence type="ECO:0000313" key="6">
    <source>
        <dbReference type="Proteomes" id="UP001446871"/>
    </source>
</evidence>